<dbReference type="InterPro" id="IPR004476">
    <property type="entry name" value="RNase_II/RNase_R"/>
</dbReference>
<protein>
    <recommendedName>
        <fullName evidence="3">exoribonuclease II</fullName>
        <ecNumber evidence="3">3.1.13.1</ecNumber>
    </recommendedName>
</protein>
<evidence type="ECO:0000313" key="10">
    <source>
        <dbReference type="EMBL" id="SFV54863.1"/>
    </source>
</evidence>
<name>A0A1W1BMX1_9ZZZZ</name>
<dbReference type="CDD" id="cd04471">
    <property type="entry name" value="S1_RNase_R"/>
    <property type="match status" value="1"/>
</dbReference>
<comment type="catalytic activity">
    <reaction evidence="1">
        <text>Exonucleolytic cleavage in the 3'- to 5'-direction to yield nucleoside 5'-phosphates.</text>
        <dbReference type="EC" id="3.1.13.1"/>
    </reaction>
</comment>
<proteinExistence type="inferred from homology"/>
<evidence type="ECO:0000256" key="1">
    <source>
        <dbReference type="ARBA" id="ARBA00001849"/>
    </source>
</evidence>
<evidence type="ECO:0000256" key="3">
    <source>
        <dbReference type="ARBA" id="ARBA00012163"/>
    </source>
</evidence>
<dbReference type="PANTHER" id="PTHR23355">
    <property type="entry name" value="RIBONUCLEASE"/>
    <property type="match status" value="1"/>
</dbReference>
<dbReference type="HAMAP" id="MF_01895">
    <property type="entry name" value="RNase_R"/>
    <property type="match status" value="1"/>
</dbReference>
<dbReference type="SMART" id="SM00955">
    <property type="entry name" value="RNB"/>
    <property type="match status" value="1"/>
</dbReference>
<comment type="subcellular location">
    <subcellularLocation>
        <location evidence="2">Cytoplasm</location>
    </subcellularLocation>
</comment>
<dbReference type="Pfam" id="PF08206">
    <property type="entry name" value="OB_RNB"/>
    <property type="match status" value="1"/>
</dbReference>
<dbReference type="InterPro" id="IPR011805">
    <property type="entry name" value="RNase_R"/>
</dbReference>
<dbReference type="InterPro" id="IPR022966">
    <property type="entry name" value="RNase_II/R_CS"/>
</dbReference>
<feature type="domain" description="S1 motif" evidence="9">
    <location>
        <begin position="625"/>
        <end position="706"/>
    </location>
</feature>
<dbReference type="Pfam" id="PF00575">
    <property type="entry name" value="S1"/>
    <property type="match status" value="1"/>
</dbReference>
<evidence type="ECO:0000256" key="8">
    <source>
        <dbReference type="ARBA" id="ARBA00022884"/>
    </source>
</evidence>
<dbReference type="NCBIfam" id="TIGR00358">
    <property type="entry name" value="3_prime_RNase"/>
    <property type="match status" value="1"/>
</dbReference>
<dbReference type="Gene3D" id="2.40.50.140">
    <property type="entry name" value="Nucleic acid-binding proteins"/>
    <property type="match status" value="2"/>
</dbReference>
<evidence type="ECO:0000259" key="9">
    <source>
        <dbReference type="PROSITE" id="PS50126"/>
    </source>
</evidence>
<evidence type="ECO:0000256" key="7">
    <source>
        <dbReference type="ARBA" id="ARBA00022839"/>
    </source>
</evidence>
<dbReference type="InterPro" id="IPR001900">
    <property type="entry name" value="RNase_II/R"/>
</dbReference>
<dbReference type="InterPro" id="IPR012340">
    <property type="entry name" value="NA-bd_OB-fold"/>
</dbReference>
<dbReference type="Pfam" id="PF17876">
    <property type="entry name" value="CSD2"/>
    <property type="match status" value="1"/>
</dbReference>
<keyword evidence="6" id="KW-0378">Hydrolase</keyword>
<dbReference type="InterPro" id="IPR050180">
    <property type="entry name" value="RNR_Ribonuclease"/>
</dbReference>
<dbReference type="SMART" id="SM00316">
    <property type="entry name" value="S1"/>
    <property type="match status" value="2"/>
</dbReference>
<reference evidence="10" key="1">
    <citation type="submission" date="2016-10" db="EMBL/GenBank/DDBJ databases">
        <authorList>
            <person name="de Groot N.N."/>
        </authorList>
    </citation>
    <scope>NUCLEOTIDE SEQUENCE</scope>
</reference>
<dbReference type="GO" id="GO:0006402">
    <property type="term" value="P:mRNA catabolic process"/>
    <property type="evidence" value="ECO:0007669"/>
    <property type="project" value="TreeGrafter"/>
</dbReference>
<dbReference type="InterPro" id="IPR003029">
    <property type="entry name" value="S1_domain"/>
</dbReference>
<dbReference type="Pfam" id="PF00773">
    <property type="entry name" value="RNB"/>
    <property type="match status" value="1"/>
</dbReference>
<dbReference type="PANTHER" id="PTHR23355:SF9">
    <property type="entry name" value="DIS3-LIKE EXONUCLEASE 2"/>
    <property type="match status" value="1"/>
</dbReference>
<evidence type="ECO:0000256" key="2">
    <source>
        <dbReference type="ARBA" id="ARBA00004496"/>
    </source>
</evidence>
<dbReference type="GO" id="GO:0008859">
    <property type="term" value="F:exoribonuclease II activity"/>
    <property type="evidence" value="ECO:0007669"/>
    <property type="project" value="UniProtKB-EC"/>
</dbReference>
<dbReference type="AlphaFoldDB" id="A0A1W1BMX1"/>
<dbReference type="PROSITE" id="PS50126">
    <property type="entry name" value="S1"/>
    <property type="match status" value="1"/>
</dbReference>
<sequence length="706" mass="81366">MLEDDNFAQEVKKYKNPIPSRQFILKVLKNKPLKKKQLIKHLKLNETQYKALSFRLSAMVRDKELNCNREGFFRIYKNNSSMVGKVIANPKGFGFVELNAKTKDLRLSKQQMQFVFHGEKVSVRLLGHKDSPLDAEVVKVIERIKTLVGKIVVKNDKCYLLVDDKRIFQQILLPQEKVKNNKKSKIVIVEMMTYPQKEKLATARVISILGDYLSEGVEVDSAIHRYQIPNEFNKKVQKEMEKIPDKVLEKDKKGRVDLTNLAFVTIDGADSKDFDDAVLAQKTQTGYKLFVAIADVAHYVNEGSALDKEAIERGNSVYFPNRVIPMLPEGISNGLCSLNPEVKRLCLVCEMDISNQGEVNDYQFYEAVMFSKARLTYEQVDDYIYHNKNLPTKNKEVLKNIKHLNDLYKILNKKRIKDGSIEFDLSESQIIFNNQLKIDKVIKKSRLNSYKLIEECMLVANQMAATYLEKNQIPALYRVHPKPKVEKVISSNEFLKTFGLTLPTNNNYSTQDFQKVFEDSKKLPNHHIIQVVLLRTMQQAIYTDKNEGHFGLGFEKYAHFTSPIRRYPDLIIHRAIKQTLKNKSFKVKNLSSIGEHCSMTERRADEASRDVMQFLKCVYIKDKVGDVFSGSITSVTAFGLFIELDELLIEGLAHIKDIANDYFIFNEKTFQLIGKRTNKTYSLAQKIKVQLSAVNLEQRKIDLLIK</sequence>
<keyword evidence="4" id="KW-0963">Cytoplasm</keyword>
<dbReference type="GO" id="GO:0003723">
    <property type="term" value="F:RNA binding"/>
    <property type="evidence" value="ECO:0007669"/>
    <property type="project" value="UniProtKB-KW"/>
</dbReference>
<gene>
    <name evidence="10" type="ORF">MNB_SUP05-5-320</name>
</gene>
<evidence type="ECO:0000256" key="4">
    <source>
        <dbReference type="ARBA" id="ARBA00022490"/>
    </source>
</evidence>
<dbReference type="EC" id="3.1.13.1" evidence="3"/>
<dbReference type="GO" id="GO:0005829">
    <property type="term" value="C:cytosol"/>
    <property type="evidence" value="ECO:0007669"/>
    <property type="project" value="TreeGrafter"/>
</dbReference>
<organism evidence="10">
    <name type="scientific">hydrothermal vent metagenome</name>
    <dbReference type="NCBI Taxonomy" id="652676"/>
    <lineage>
        <taxon>unclassified sequences</taxon>
        <taxon>metagenomes</taxon>
        <taxon>ecological metagenomes</taxon>
    </lineage>
</organism>
<accession>A0A1W1BMX1</accession>
<keyword evidence="7" id="KW-0269">Exonuclease</keyword>
<evidence type="ECO:0000256" key="5">
    <source>
        <dbReference type="ARBA" id="ARBA00022722"/>
    </source>
</evidence>
<dbReference type="PROSITE" id="PS01175">
    <property type="entry name" value="RIBONUCLEASE_II"/>
    <property type="match status" value="1"/>
</dbReference>
<dbReference type="NCBIfam" id="TIGR02063">
    <property type="entry name" value="RNase_R"/>
    <property type="match status" value="1"/>
</dbReference>
<dbReference type="EMBL" id="FPHJ01000014">
    <property type="protein sequence ID" value="SFV54863.1"/>
    <property type="molecule type" value="Genomic_DNA"/>
</dbReference>
<keyword evidence="5" id="KW-0540">Nuclease</keyword>
<evidence type="ECO:0000256" key="6">
    <source>
        <dbReference type="ARBA" id="ARBA00022801"/>
    </source>
</evidence>
<dbReference type="SUPFAM" id="SSF50249">
    <property type="entry name" value="Nucleic acid-binding proteins"/>
    <property type="match status" value="4"/>
</dbReference>
<dbReference type="InterPro" id="IPR040476">
    <property type="entry name" value="CSD2"/>
</dbReference>
<keyword evidence="8" id="KW-0694">RNA-binding</keyword>
<dbReference type="InterPro" id="IPR013223">
    <property type="entry name" value="RNase_B_OB_dom"/>
</dbReference>